<gene>
    <name evidence="7" type="ORF">IFK94_07110</name>
</gene>
<evidence type="ECO:0000313" key="8">
    <source>
        <dbReference type="Proteomes" id="UP000648239"/>
    </source>
</evidence>
<dbReference type="Pfam" id="PF13180">
    <property type="entry name" value="PDZ_2"/>
    <property type="match status" value="1"/>
</dbReference>
<keyword evidence="5" id="KW-1133">Transmembrane helix</keyword>
<proteinExistence type="inferred from homology"/>
<sequence length="526" mass="56633">MRRTYSFFTLLAVIGISIVFGMIAGGFLNRPRVMYAAGAHTLKSGSEPVTARVSGRGDAAGIDFADISEAASQAVVNVTNKRKPGGESGSKPGWLEHWYPRSEEEEGETPEGEEPRRRFHPGQTTSGSGFLISDDGYILSNNHVVADADILTIRLDDGSLYTAEVVGTDPAIDLAVLKIDAGDLKLPYLDLGESFDLRVGEWVIAIGNPQEFDRTVTVGVVSGLDRRVALPNTDNLVAAFIQTDAAINFGNSGGPLLDLNGQVVGINTAISRGEGSEGIGFALQIDQARSAMEQLMARGEVHRGFLGVTMNDRGVDSEVQKYYNLPDRYGVLLDVVTPGGPADIAGLKKGDIIRSVDGKLIRNNNGLVGVIASRMPGETVELEIIRNGKTLIKKARLVDRGEAIRSSLRTAPLEFEEDEGDLEEGTATGLGITVETYDAAEVRRRLGRQVSAELRGAAVTDVEFGSQAVDKGLRPGWIVIAVNNRSIRDVGDWRHAMRTLDRDRPVMLEVTSPAAAVSKYIFLDTE</sequence>
<dbReference type="PRINTS" id="PR00834">
    <property type="entry name" value="PROTEASES2C"/>
</dbReference>
<dbReference type="InterPro" id="IPR036034">
    <property type="entry name" value="PDZ_sf"/>
</dbReference>
<evidence type="ECO:0000256" key="5">
    <source>
        <dbReference type="SAM" id="Phobius"/>
    </source>
</evidence>
<feature type="transmembrane region" description="Helical" evidence="5">
    <location>
        <begin position="7"/>
        <end position="28"/>
    </location>
</feature>
<accession>A0A8J7CE93</accession>
<organism evidence="7 8">
    <name type="scientific">Candidatus Polarisedimenticola svalbardensis</name>
    <dbReference type="NCBI Taxonomy" id="2886004"/>
    <lineage>
        <taxon>Bacteria</taxon>
        <taxon>Pseudomonadati</taxon>
        <taxon>Acidobacteriota</taxon>
        <taxon>Candidatus Polarisedimenticolia</taxon>
        <taxon>Candidatus Polarisedimenticolales</taxon>
        <taxon>Candidatus Polarisedimenticolaceae</taxon>
        <taxon>Candidatus Polarisedimenticola</taxon>
    </lineage>
</organism>
<dbReference type="GO" id="GO:0006508">
    <property type="term" value="P:proteolysis"/>
    <property type="evidence" value="ECO:0007669"/>
    <property type="project" value="UniProtKB-KW"/>
</dbReference>
<keyword evidence="5" id="KW-0472">Membrane</keyword>
<evidence type="ECO:0000256" key="3">
    <source>
        <dbReference type="ARBA" id="ARBA00022801"/>
    </source>
</evidence>
<evidence type="ECO:0000256" key="1">
    <source>
        <dbReference type="ARBA" id="ARBA00010541"/>
    </source>
</evidence>
<dbReference type="EMBL" id="JACXWD010000017">
    <property type="protein sequence ID" value="MBD3867874.1"/>
    <property type="molecule type" value="Genomic_DNA"/>
</dbReference>
<dbReference type="InterPro" id="IPR001478">
    <property type="entry name" value="PDZ"/>
</dbReference>
<protein>
    <submittedName>
        <fullName evidence="7">Trypsin-like peptidase domain-containing protein</fullName>
    </submittedName>
</protein>
<evidence type="ECO:0000256" key="4">
    <source>
        <dbReference type="SAM" id="MobiDB-lite"/>
    </source>
</evidence>
<comment type="similarity">
    <text evidence="1">Belongs to the peptidase S1C family.</text>
</comment>
<dbReference type="SUPFAM" id="SSF50494">
    <property type="entry name" value="Trypsin-like serine proteases"/>
    <property type="match status" value="1"/>
</dbReference>
<keyword evidence="2" id="KW-0645">Protease</keyword>
<dbReference type="Gene3D" id="2.40.10.120">
    <property type="match status" value="1"/>
</dbReference>
<keyword evidence="3" id="KW-0378">Hydrolase</keyword>
<dbReference type="Gene3D" id="2.30.42.10">
    <property type="match status" value="2"/>
</dbReference>
<feature type="compositionally biased region" description="Acidic residues" evidence="4">
    <location>
        <begin position="103"/>
        <end position="112"/>
    </location>
</feature>
<dbReference type="AlphaFoldDB" id="A0A8J7CE93"/>
<dbReference type="InterPro" id="IPR009003">
    <property type="entry name" value="Peptidase_S1_PA"/>
</dbReference>
<dbReference type="Pfam" id="PF13365">
    <property type="entry name" value="Trypsin_2"/>
    <property type="match status" value="1"/>
</dbReference>
<dbReference type="GO" id="GO:0004252">
    <property type="term" value="F:serine-type endopeptidase activity"/>
    <property type="evidence" value="ECO:0007669"/>
    <property type="project" value="InterPro"/>
</dbReference>
<keyword evidence="5" id="KW-0812">Transmembrane</keyword>
<dbReference type="InterPro" id="IPR001940">
    <property type="entry name" value="Peptidase_S1C"/>
</dbReference>
<dbReference type="PANTHER" id="PTHR22939:SF129">
    <property type="entry name" value="SERINE PROTEASE HTRA2, MITOCHONDRIAL"/>
    <property type="match status" value="1"/>
</dbReference>
<reference evidence="7 8" key="1">
    <citation type="submission" date="2020-08" db="EMBL/GenBank/DDBJ databases">
        <title>Acidobacteriota in marine sediments use diverse sulfur dissimilation pathways.</title>
        <authorList>
            <person name="Wasmund K."/>
        </authorList>
    </citation>
    <scope>NUCLEOTIDE SEQUENCE [LARGE SCALE GENOMIC DNA]</scope>
    <source>
        <strain evidence="7">MAG AM4</strain>
    </source>
</reference>
<evidence type="ECO:0000259" key="6">
    <source>
        <dbReference type="PROSITE" id="PS50106"/>
    </source>
</evidence>
<feature type="domain" description="PDZ" evidence="6">
    <location>
        <begin position="303"/>
        <end position="388"/>
    </location>
</feature>
<dbReference type="SMART" id="SM00228">
    <property type="entry name" value="PDZ"/>
    <property type="match status" value="2"/>
</dbReference>
<dbReference type="Proteomes" id="UP000648239">
    <property type="component" value="Unassembled WGS sequence"/>
</dbReference>
<name>A0A8J7CE93_9BACT</name>
<dbReference type="PANTHER" id="PTHR22939">
    <property type="entry name" value="SERINE PROTEASE FAMILY S1C HTRA-RELATED"/>
    <property type="match status" value="1"/>
</dbReference>
<feature type="region of interest" description="Disordered" evidence="4">
    <location>
        <begin position="78"/>
        <end position="126"/>
    </location>
</feature>
<dbReference type="PROSITE" id="PS50106">
    <property type="entry name" value="PDZ"/>
    <property type="match status" value="1"/>
</dbReference>
<comment type="caution">
    <text evidence="7">The sequence shown here is derived from an EMBL/GenBank/DDBJ whole genome shotgun (WGS) entry which is preliminary data.</text>
</comment>
<dbReference type="SUPFAM" id="SSF50156">
    <property type="entry name" value="PDZ domain-like"/>
    <property type="match status" value="2"/>
</dbReference>
<evidence type="ECO:0000256" key="2">
    <source>
        <dbReference type="ARBA" id="ARBA00022670"/>
    </source>
</evidence>
<evidence type="ECO:0000313" key="7">
    <source>
        <dbReference type="EMBL" id="MBD3867874.1"/>
    </source>
</evidence>